<evidence type="ECO:0000256" key="1">
    <source>
        <dbReference type="SAM" id="MobiDB-lite"/>
    </source>
</evidence>
<protein>
    <submittedName>
        <fullName evidence="3">Uncharacterized protein</fullName>
    </submittedName>
</protein>
<accession>A0A8J6UGK9</accession>
<name>A0A8J6UGK9_9BACT</name>
<feature type="compositionally biased region" description="Basic and acidic residues" evidence="1">
    <location>
        <begin position="49"/>
        <end position="64"/>
    </location>
</feature>
<reference evidence="3" key="1">
    <citation type="submission" date="2020-09" db="EMBL/GenBank/DDBJ databases">
        <title>Pelobacter alkaliphilus sp. nov., a novel anaerobic arsenate-reducing bacterium from terrestrial mud volcano.</title>
        <authorList>
            <person name="Khomyakova M.A."/>
            <person name="Merkel A.Y."/>
            <person name="Slobodkin A.I."/>
        </authorList>
    </citation>
    <scope>NUCLEOTIDE SEQUENCE</scope>
    <source>
        <strain evidence="3">M08fum</strain>
    </source>
</reference>
<proteinExistence type="predicted"/>
<sequence>MKRTLMLLLAASLFLVSPTLATAARGDGYGGGPQVVTREKVVIYQTTQQRDHRYDRSDRRDYRQTRNYRRPPRHAPAHGYDKNHHSYRHQPKKVARHHAPARGSSVIIGVPNIIIHLGF</sequence>
<feature type="chain" id="PRO_5035293586" evidence="2">
    <location>
        <begin position="24"/>
        <end position="119"/>
    </location>
</feature>
<keyword evidence="2" id="KW-0732">Signal</keyword>
<evidence type="ECO:0000313" key="4">
    <source>
        <dbReference type="Proteomes" id="UP000632828"/>
    </source>
</evidence>
<feature type="region of interest" description="Disordered" evidence="1">
    <location>
        <begin position="46"/>
        <end position="100"/>
    </location>
</feature>
<dbReference type="RefSeq" id="WP_191154221.1">
    <property type="nucleotide sequence ID" value="NZ_JACWUN010000004.1"/>
</dbReference>
<organism evidence="3 4">
    <name type="scientific">Pelovirga terrestris</name>
    <dbReference type="NCBI Taxonomy" id="2771352"/>
    <lineage>
        <taxon>Bacteria</taxon>
        <taxon>Pseudomonadati</taxon>
        <taxon>Thermodesulfobacteriota</taxon>
        <taxon>Desulfuromonadia</taxon>
        <taxon>Geobacterales</taxon>
        <taxon>Geobacteraceae</taxon>
        <taxon>Pelovirga</taxon>
    </lineage>
</organism>
<feature type="compositionally biased region" description="Basic residues" evidence="1">
    <location>
        <begin position="85"/>
        <end position="100"/>
    </location>
</feature>
<feature type="signal peptide" evidence="2">
    <location>
        <begin position="1"/>
        <end position="23"/>
    </location>
</feature>
<dbReference type="EMBL" id="JACWUN010000004">
    <property type="protein sequence ID" value="MBD1399943.1"/>
    <property type="molecule type" value="Genomic_DNA"/>
</dbReference>
<feature type="compositionally biased region" description="Basic residues" evidence="1">
    <location>
        <begin position="66"/>
        <end position="76"/>
    </location>
</feature>
<keyword evidence="4" id="KW-1185">Reference proteome</keyword>
<dbReference type="AlphaFoldDB" id="A0A8J6UGK9"/>
<dbReference type="Proteomes" id="UP000632828">
    <property type="component" value="Unassembled WGS sequence"/>
</dbReference>
<comment type="caution">
    <text evidence="3">The sequence shown here is derived from an EMBL/GenBank/DDBJ whole genome shotgun (WGS) entry which is preliminary data.</text>
</comment>
<gene>
    <name evidence="3" type="ORF">ICT70_04585</name>
</gene>
<evidence type="ECO:0000313" key="3">
    <source>
        <dbReference type="EMBL" id="MBD1399943.1"/>
    </source>
</evidence>
<evidence type="ECO:0000256" key="2">
    <source>
        <dbReference type="SAM" id="SignalP"/>
    </source>
</evidence>